<sequence length="174" mass="19627">MKKTKIVLDADVIIHFAKGGFLNILPSFLKEYRFVVLDIVKNELRGNILTQLENQINLLKNIQEVTFGQTSEERKEYARLTSVSGLALGKGESACMVYCRYNHDVVGSSNTADVTAYCTEHGITYLTTNDFLYFGIQRGIITKEQAIDFITDVRSKGSFPPVIDFDTYTCSKLF</sequence>
<accession>A0A9D2KA88</accession>
<evidence type="ECO:0000313" key="2">
    <source>
        <dbReference type="Proteomes" id="UP000824115"/>
    </source>
</evidence>
<reference evidence="1" key="2">
    <citation type="submission" date="2021-04" db="EMBL/GenBank/DDBJ databases">
        <authorList>
            <person name="Gilroy R."/>
        </authorList>
    </citation>
    <scope>NUCLEOTIDE SEQUENCE</scope>
    <source>
        <strain evidence="1">Gambia16-554</strain>
    </source>
</reference>
<comment type="caution">
    <text evidence="1">The sequence shown here is derived from an EMBL/GenBank/DDBJ whole genome shotgun (WGS) entry which is preliminary data.</text>
</comment>
<reference evidence="1" key="1">
    <citation type="journal article" date="2021" name="PeerJ">
        <title>Extensive microbial diversity within the chicken gut microbiome revealed by metagenomics and culture.</title>
        <authorList>
            <person name="Gilroy R."/>
            <person name="Ravi A."/>
            <person name="Getino M."/>
            <person name="Pursley I."/>
            <person name="Horton D.L."/>
            <person name="Alikhan N.F."/>
            <person name="Baker D."/>
            <person name="Gharbi K."/>
            <person name="Hall N."/>
            <person name="Watson M."/>
            <person name="Adriaenssens E.M."/>
            <person name="Foster-Nyarko E."/>
            <person name="Jarju S."/>
            <person name="Secka A."/>
            <person name="Antonio M."/>
            <person name="Oren A."/>
            <person name="Chaudhuri R.R."/>
            <person name="La Ragione R."/>
            <person name="Hildebrand F."/>
            <person name="Pallen M.J."/>
        </authorList>
    </citation>
    <scope>NUCLEOTIDE SEQUENCE</scope>
    <source>
        <strain evidence="1">Gambia16-554</strain>
    </source>
</reference>
<dbReference type="Proteomes" id="UP000824115">
    <property type="component" value="Unassembled WGS sequence"/>
</dbReference>
<organism evidence="1 2">
    <name type="scientific">Candidatus Coprenecus stercoravium</name>
    <dbReference type="NCBI Taxonomy" id="2840735"/>
    <lineage>
        <taxon>Bacteria</taxon>
        <taxon>Pseudomonadati</taxon>
        <taxon>Bacteroidota</taxon>
        <taxon>Bacteroidia</taxon>
        <taxon>Bacteroidales</taxon>
        <taxon>Rikenellaceae</taxon>
        <taxon>Rikenellaceae incertae sedis</taxon>
        <taxon>Candidatus Coprenecus</taxon>
    </lineage>
</organism>
<name>A0A9D2KA88_9BACT</name>
<protein>
    <recommendedName>
        <fullName evidence="3">PIN domain-containing protein</fullName>
    </recommendedName>
</protein>
<evidence type="ECO:0008006" key="3">
    <source>
        <dbReference type="Google" id="ProtNLM"/>
    </source>
</evidence>
<gene>
    <name evidence="1" type="ORF">IAC04_00930</name>
</gene>
<evidence type="ECO:0000313" key="1">
    <source>
        <dbReference type="EMBL" id="HIZ85042.1"/>
    </source>
</evidence>
<dbReference type="AlphaFoldDB" id="A0A9D2KA88"/>
<proteinExistence type="predicted"/>
<dbReference type="EMBL" id="DXAW01000025">
    <property type="protein sequence ID" value="HIZ85042.1"/>
    <property type="molecule type" value="Genomic_DNA"/>
</dbReference>